<reference evidence="2" key="1">
    <citation type="submission" date="2016-10" db="EMBL/GenBank/DDBJ databases">
        <authorList>
            <person name="Varghese N."/>
            <person name="Submissions S."/>
        </authorList>
    </citation>
    <scope>NUCLEOTIDE SEQUENCE [LARGE SCALE GENOMIC DNA]</scope>
    <source>
        <strain evidence="2">CGMCC 1.9108</strain>
    </source>
</reference>
<dbReference type="Gene3D" id="3.30.1330.40">
    <property type="entry name" value="RutC-like"/>
    <property type="match status" value="1"/>
</dbReference>
<evidence type="ECO:0000313" key="2">
    <source>
        <dbReference type="Proteomes" id="UP000199628"/>
    </source>
</evidence>
<dbReference type="PANTHER" id="PTHR43857:SF1">
    <property type="entry name" value="YJGH FAMILY PROTEIN"/>
    <property type="match status" value="1"/>
</dbReference>
<dbReference type="RefSeq" id="WP_093031457.1">
    <property type="nucleotide sequence ID" value="NZ_FMZV01000007.1"/>
</dbReference>
<dbReference type="Pfam" id="PF01042">
    <property type="entry name" value="Ribonuc_L-PSP"/>
    <property type="match status" value="1"/>
</dbReference>
<dbReference type="SUPFAM" id="SSF55298">
    <property type="entry name" value="YjgF-like"/>
    <property type="match status" value="1"/>
</dbReference>
<dbReference type="AlphaFoldDB" id="A0A1G6UMI4"/>
<organism evidence="1 2">
    <name type="scientific">Ruegeria marina</name>
    <dbReference type="NCBI Taxonomy" id="639004"/>
    <lineage>
        <taxon>Bacteria</taxon>
        <taxon>Pseudomonadati</taxon>
        <taxon>Pseudomonadota</taxon>
        <taxon>Alphaproteobacteria</taxon>
        <taxon>Rhodobacterales</taxon>
        <taxon>Roseobacteraceae</taxon>
        <taxon>Ruegeria</taxon>
    </lineage>
</organism>
<dbReference type="EMBL" id="FMZV01000007">
    <property type="protein sequence ID" value="SDD42499.1"/>
    <property type="molecule type" value="Genomic_DNA"/>
</dbReference>
<sequence length="130" mass="14207">MRALNPEILRKPFAAYSHGTEIPGGSRLVRTSGQLGIRADDSIPDSAFDQAAICFENIRAILAEAGMTPADVAHVTGYVTAREHMAGYMQARDRFIGQTDRLPGSTLLIVSGFTREEFKVEVEVWAAKPE</sequence>
<dbReference type="InterPro" id="IPR006175">
    <property type="entry name" value="YjgF/YER057c/UK114"/>
</dbReference>
<proteinExistence type="predicted"/>
<gene>
    <name evidence="1" type="ORF">SAMN04488239_107112</name>
</gene>
<dbReference type="CDD" id="cd00448">
    <property type="entry name" value="YjgF_YER057c_UK114_family"/>
    <property type="match status" value="1"/>
</dbReference>
<dbReference type="STRING" id="639004.SAMN04488239_107112"/>
<keyword evidence="2" id="KW-1185">Reference proteome</keyword>
<dbReference type="OrthoDB" id="9799840at2"/>
<accession>A0A1G6UMI4</accession>
<name>A0A1G6UMI4_9RHOB</name>
<dbReference type="InterPro" id="IPR035959">
    <property type="entry name" value="RutC-like_sf"/>
</dbReference>
<evidence type="ECO:0000313" key="1">
    <source>
        <dbReference type="EMBL" id="SDD42499.1"/>
    </source>
</evidence>
<dbReference type="PANTHER" id="PTHR43857">
    <property type="entry name" value="BLR7761 PROTEIN"/>
    <property type="match status" value="1"/>
</dbReference>
<protein>
    <submittedName>
        <fullName evidence="1">Enamine deaminase RidA, house cleaning of reactive enamine intermediates, YjgF/YER057c/UK114 family</fullName>
    </submittedName>
</protein>
<dbReference type="Proteomes" id="UP000199628">
    <property type="component" value="Unassembled WGS sequence"/>
</dbReference>